<protein>
    <submittedName>
        <fullName evidence="2">Uncharacterized protein</fullName>
    </submittedName>
</protein>
<dbReference type="RefSeq" id="WP_007269886.1">
    <property type="nucleotide sequence ID" value="NZ_JBITUG010000008.1"/>
</dbReference>
<reference evidence="2 3" key="1">
    <citation type="submission" date="2019-07" db="EMBL/GenBank/DDBJ databases">
        <title>Analysis of the biochemical properties, biological activity and biotechnological potential of siderophores and biosurfactants produced by Antarctic psychrotolerant bacteria.</title>
        <authorList>
            <person name="Styczynski M."/>
            <person name="Krucon T."/>
            <person name="Decewicz P."/>
            <person name="Dziewit L."/>
        </authorList>
    </citation>
    <scope>NUCLEOTIDE SEQUENCE [LARGE SCALE GENOMIC DNA]</scope>
    <source>
        <strain evidence="2 3">ANT_H27</strain>
    </source>
</reference>
<dbReference type="OrthoDB" id="9971015at2"/>
<keyword evidence="1" id="KW-0732">Signal</keyword>
<feature type="signal peptide" evidence="1">
    <location>
        <begin position="1"/>
        <end position="22"/>
    </location>
</feature>
<evidence type="ECO:0000313" key="3">
    <source>
        <dbReference type="Proteomes" id="UP000323856"/>
    </source>
</evidence>
<sequence>MKKILGSALAAMLLAGAVVVGGASDIVQPDSNSAQSVGIVKPLGGNNNWPLREVSPAGGISTIAGNNNWPL</sequence>
<comment type="caution">
    <text evidence="2">The sequence shown here is derived from an EMBL/GenBank/DDBJ whole genome shotgun (WGS) entry which is preliminary data.</text>
</comment>
<dbReference type="EMBL" id="VOBL01000005">
    <property type="protein sequence ID" value="KAA0977925.1"/>
    <property type="molecule type" value="Genomic_DNA"/>
</dbReference>
<evidence type="ECO:0000256" key="1">
    <source>
        <dbReference type="SAM" id="SignalP"/>
    </source>
</evidence>
<proteinExistence type="predicted"/>
<dbReference type="Proteomes" id="UP000323856">
    <property type="component" value="Unassembled WGS sequence"/>
</dbReference>
<feature type="chain" id="PRO_5022885969" evidence="1">
    <location>
        <begin position="23"/>
        <end position="71"/>
    </location>
</feature>
<evidence type="ECO:0000313" key="2">
    <source>
        <dbReference type="EMBL" id="KAA0977925.1"/>
    </source>
</evidence>
<organism evidence="2 3">
    <name type="scientific">Paeniglutamicibacter gangotriensis</name>
    <dbReference type="NCBI Taxonomy" id="254787"/>
    <lineage>
        <taxon>Bacteria</taxon>
        <taxon>Bacillati</taxon>
        <taxon>Actinomycetota</taxon>
        <taxon>Actinomycetes</taxon>
        <taxon>Micrococcales</taxon>
        <taxon>Micrococcaceae</taxon>
        <taxon>Paeniglutamicibacter</taxon>
    </lineage>
</organism>
<accession>A0A5B0EIA2</accession>
<dbReference type="AlphaFoldDB" id="A0A5B0EIA2"/>
<name>A0A5B0EIA2_9MICC</name>
<gene>
    <name evidence="2" type="ORF">FQ154_06620</name>
</gene>